<dbReference type="PROSITE" id="PS50097">
    <property type="entry name" value="BTB"/>
    <property type="match status" value="1"/>
</dbReference>
<evidence type="ECO:0000313" key="2">
    <source>
        <dbReference type="EnsemblMetazoa" id="CJA31325.1"/>
    </source>
</evidence>
<organism evidence="2 3">
    <name type="scientific">Caenorhabditis japonica</name>
    <dbReference type="NCBI Taxonomy" id="281687"/>
    <lineage>
        <taxon>Eukaryota</taxon>
        <taxon>Metazoa</taxon>
        <taxon>Ecdysozoa</taxon>
        <taxon>Nematoda</taxon>
        <taxon>Chromadorea</taxon>
        <taxon>Rhabditida</taxon>
        <taxon>Rhabditina</taxon>
        <taxon>Rhabditomorpha</taxon>
        <taxon>Rhabditoidea</taxon>
        <taxon>Rhabditidae</taxon>
        <taxon>Peloderinae</taxon>
        <taxon>Caenorhabditis</taxon>
    </lineage>
</organism>
<dbReference type="Gene3D" id="3.30.710.10">
    <property type="entry name" value="Potassium Channel Kv1.1, Chain A"/>
    <property type="match status" value="1"/>
</dbReference>
<dbReference type="PANTHER" id="PTHR47022">
    <property type="entry name" value="BTB AND MATH DOMAIN-CONTAINING PROTEIN 36-RELATED"/>
    <property type="match status" value="1"/>
</dbReference>
<evidence type="ECO:0000313" key="3">
    <source>
        <dbReference type="Proteomes" id="UP000005237"/>
    </source>
</evidence>
<dbReference type="InterPro" id="IPR011333">
    <property type="entry name" value="SKP1/BTB/POZ_sf"/>
</dbReference>
<dbReference type="AlphaFoldDB" id="A0A8R1ED33"/>
<accession>A0A8R1ED33</accession>
<sequence>MYKGSHEYRARKSLIIKLELDKVKPFANDKNGTTVDFSISILRKEGIRPKRIHDFSTQQPFLHNLKIIVEGKTIYCNKQIVALNSEFFMEILFPDGSKELTELKMPDHFKYDKILRLIKVFYDDSDALTGMIQFFLIFFYSKK</sequence>
<dbReference type="EnsemblMetazoa" id="CJA31325.1">
    <property type="protein sequence ID" value="CJA31325.1"/>
    <property type="gene ID" value="WBGene00207172"/>
</dbReference>
<dbReference type="Pfam" id="PF00651">
    <property type="entry name" value="BTB"/>
    <property type="match status" value="1"/>
</dbReference>
<reference evidence="2" key="2">
    <citation type="submission" date="2022-06" db="UniProtKB">
        <authorList>
            <consortium name="EnsemblMetazoa"/>
        </authorList>
    </citation>
    <scope>IDENTIFICATION</scope>
    <source>
        <strain evidence="2">DF5081</strain>
    </source>
</reference>
<dbReference type="Proteomes" id="UP000005237">
    <property type="component" value="Unassembled WGS sequence"/>
</dbReference>
<reference evidence="3" key="1">
    <citation type="submission" date="2010-08" db="EMBL/GenBank/DDBJ databases">
        <authorList>
            <consortium name="Caenorhabditis japonica Sequencing Consortium"/>
            <person name="Wilson R.K."/>
        </authorList>
    </citation>
    <scope>NUCLEOTIDE SEQUENCE [LARGE SCALE GENOMIC DNA]</scope>
    <source>
        <strain evidence="3">DF5081</strain>
    </source>
</reference>
<dbReference type="PANTHER" id="PTHR47022:SF1">
    <property type="entry name" value="BTB AND MATH DOMAIN-CONTAINING PROTEIN 36-RELATED"/>
    <property type="match status" value="1"/>
</dbReference>
<name>A0A8R1ED33_CAEJA</name>
<keyword evidence="3" id="KW-1185">Reference proteome</keyword>
<proteinExistence type="predicted"/>
<dbReference type="InterPro" id="IPR000210">
    <property type="entry name" value="BTB/POZ_dom"/>
</dbReference>
<dbReference type="SUPFAM" id="SSF54695">
    <property type="entry name" value="POZ domain"/>
    <property type="match status" value="1"/>
</dbReference>
<evidence type="ECO:0000259" key="1">
    <source>
        <dbReference type="PROSITE" id="PS50097"/>
    </source>
</evidence>
<feature type="domain" description="BTB" evidence="1">
    <location>
        <begin position="63"/>
        <end position="130"/>
    </location>
</feature>
<protein>
    <submittedName>
        <fullName evidence="2">BTB domain-containing protein</fullName>
    </submittedName>
</protein>